<dbReference type="PANTHER" id="PTHR31497:SF0">
    <property type="entry name" value="AUTOCRINE PROLIFERATION REPRESSOR PROTEIN A"/>
    <property type="match status" value="1"/>
</dbReference>
<dbReference type="PANTHER" id="PTHR31497">
    <property type="entry name" value="AUTOCRINE PROLIFERATION REPRESSOR PROTEIN A"/>
    <property type="match status" value="1"/>
</dbReference>
<gene>
    <name evidence="2" type="ORF">AX018_10511</name>
</gene>
<dbReference type="Pfam" id="PF10142">
    <property type="entry name" value="PhoPQ_related"/>
    <property type="match status" value="1"/>
</dbReference>
<dbReference type="Gene3D" id="3.40.50.1820">
    <property type="entry name" value="alpha/beta hydrolase"/>
    <property type="match status" value="1"/>
</dbReference>
<proteinExistence type="predicted"/>
<comment type="caution">
    <text evidence="2">The sequence shown here is derived from an EMBL/GenBank/DDBJ whole genome shotgun (WGS) entry which is preliminary data.</text>
</comment>
<dbReference type="Proteomes" id="UP000248856">
    <property type="component" value="Unassembled WGS sequence"/>
</dbReference>
<keyword evidence="1" id="KW-0732">Signal</keyword>
<protein>
    <submittedName>
        <fullName evidence="2">PhoPQ-activated pathogenicity-related protein</fullName>
    </submittedName>
</protein>
<name>A0A328YSY7_9BURK</name>
<accession>A0A328YSY7</accession>
<dbReference type="OrthoDB" id="8950502at2"/>
<dbReference type="AlphaFoldDB" id="A0A328YSY7"/>
<evidence type="ECO:0000313" key="2">
    <source>
        <dbReference type="EMBL" id="RAR76243.1"/>
    </source>
</evidence>
<dbReference type="EMBL" id="QLTA01000051">
    <property type="protein sequence ID" value="RAR76243.1"/>
    <property type="molecule type" value="Genomic_DNA"/>
</dbReference>
<keyword evidence="3" id="KW-1185">Reference proteome</keyword>
<feature type="chain" id="PRO_5016428134" evidence="1">
    <location>
        <begin position="20"/>
        <end position="493"/>
    </location>
</feature>
<feature type="signal peptide" evidence="1">
    <location>
        <begin position="1"/>
        <end position="19"/>
    </location>
</feature>
<dbReference type="RefSeq" id="WP_111880884.1">
    <property type="nucleotide sequence ID" value="NZ_CBCSGC010000016.1"/>
</dbReference>
<dbReference type="SUPFAM" id="SSF53474">
    <property type="entry name" value="alpha/beta-Hydrolases"/>
    <property type="match status" value="1"/>
</dbReference>
<sequence>MKRLIAISLFMWCALSATAGMPEPAALDARRCDSRLESTMVCYRDAVERQPLVYEQTGTATIAGVERRSYRMTSQNWSPEQLVTPAAWQHTVAIYVPENPLPRRALLISTNGTRLPLDGPALPDSELSPESVAAIASRTRTVVIVLNDIPNQYLTYTDDGKARREDDSVAHTWALFLQSPGRREALPLHVPMAAALSRAMTLAERELASLNIHRFILAGASKRGWASWHALVADPRVDAVVPFVIDILDMQNVLAHIYRTYGQNWPRALNAYYGEGVLEKIETPEFSMLAQIQDPLNQLGTSRHERLQVPKYIVNASGDDFFVPDGSHFYYGKLPGIKSLRMVPNSSHYDIRSVAGDSLITFVNRLQGGQALPEMHDWLRNENGHTSIRLWSSERPSRVLLWSATNPVARDFRYACGIRYSSMPVPLGDSSVMQVAVQVPTVGWTAYFVEATYADGYVATSQAYVLGEQGYPSHAPPGDQARCTTLAGRGLGH</sequence>
<dbReference type="PIRSF" id="PIRSF014728">
    <property type="entry name" value="PqaA"/>
    <property type="match status" value="1"/>
</dbReference>
<evidence type="ECO:0000313" key="3">
    <source>
        <dbReference type="Proteomes" id="UP000248856"/>
    </source>
</evidence>
<dbReference type="InterPro" id="IPR009199">
    <property type="entry name" value="PhoPQ-act_pathogen-rel_PqaA"/>
</dbReference>
<dbReference type="InterPro" id="IPR029058">
    <property type="entry name" value="AB_hydrolase_fold"/>
</dbReference>
<reference evidence="2 3" key="1">
    <citation type="submission" date="2018-06" db="EMBL/GenBank/DDBJ databases">
        <title>Genomic Encyclopedia of Archaeal and Bacterial Type Strains, Phase II (KMG-II): from individual species to whole genera.</title>
        <authorList>
            <person name="Goeker M."/>
        </authorList>
    </citation>
    <scope>NUCLEOTIDE SEQUENCE [LARGE SCALE GENOMIC DNA]</scope>
    <source>
        <strain evidence="2 3">CFPB 3232</strain>
    </source>
</reference>
<organism evidence="2 3">
    <name type="scientific">Paracidovorax anthurii</name>
    <dbReference type="NCBI Taxonomy" id="78229"/>
    <lineage>
        <taxon>Bacteria</taxon>
        <taxon>Pseudomonadati</taxon>
        <taxon>Pseudomonadota</taxon>
        <taxon>Betaproteobacteria</taxon>
        <taxon>Burkholderiales</taxon>
        <taxon>Comamonadaceae</taxon>
        <taxon>Paracidovorax</taxon>
    </lineage>
</organism>
<evidence type="ECO:0000256" key="1">
    <source>
        <dbReference type="SAM" id="SignalP"/>
    </source>
</evidence>